<dbReference type="EC" id="2.1.1.137" evidence="4"/>
<dbReference type="Gene3D" id="3.40.50.150">
    <property type="entry name" value="Vaccinia Virus protein VP39"/>
    <property type="match status" value="1"/>
</dbReference>
<name>A0A7S4MTW3_9STRA</name>
<evidence type="ECO:0000256" key="7">
    <source>
        <dbReference type="ARBA" id="ARBA00047943"/>
    </source>
</evidence>
<organism evidence="10">
    <name type="scientific">Odontella aurita</name>
    <dbReference type="NCBI Taxonomy" id="265563"/>
    <lineage>
        <taxon>Eukaryota</taxon>
        <taxon>Sar</taxon>
        <taxon>Stramenopiles</taxon>
        <taxon>Ochrophyta</taxon>
        <taxon>Bacillariophyta</taxon>
        <taxon>Mediophyceae</taxon>
        <taxon>Biddulphiophycidae</taxon>
        <taxon>Eupodiscales</taxon>
        <taxon>Odontellaceae</taxon>
        <taxon>Odontella</taxon>
    </lineage>
</organism>
<comment type="similarity">
    <text evidence="3">Belongs to the methyltransferase superfamily. Arsenite methyltransferase family.</text>
</comment>
<keyword evidence="2" id="KW-0949">S-adenosyl-L-methionine</keyword>
<evidence type="ECO:0000259" key="9">
    <source>
        <dbReference type="Pfam" id="PF13847"/>
    </source>
</evidence>
<dbReference type="InterPro" id="IPR026669">
    <property type="entry name" value="Arsenite_MeTrfase-like"/>
</dbReference>
<gene>
    <name evidence="10" type="ORF">OAUR00152_LOCUS16799</name>
</gene>
<evidence type="ECO:0000256" key="4">
    <source>
        <dbReference type="ARBA" id="ARBA00034521"/>
    </source>
</evidence>
<comment type="catalytic activity">
    <reaction evidence="6">
        <text>arsenic triglutathione + [thioredoxin]-dithiol + S-adenosyl-L-methionine + 2 H2O = methylarsonous acid + [thioredoxin]-disulfide + 3 glutathione + S-adenosyl-L-homocysteine + H(+)</text>
        <dbReference type="Rhea" id="RHEA:69460"/>
        <dbReference type="Rhea" id="RHEA-COMP:10698"/>
        <dbReference type="Rhea" id="RHEA-COMP:10700"/>
        <dbReference type="ChEBI" id="CHEBI:15377"/>
        <dbReference type="ChEBI" id="CHEBI:15378"/>
        <dbReference type="ChEBI" id="CHEBI:17826"/>
        <dbReference type="ChEBI" id="CHEBI:29950"/>
        <dbReference type="ChEBI" id="CHEBI:50058"/>
        <dbReference type="ChEBI" id="CHEBI:57856"/>
        <dbReference type="ChEBI" id="CHEBI:57925"/>
        <dbReference type="ChEBI" id="CHEBI:59789"/>
        <dbReference type="ChEBI" id="CHEBI:183640"/>
        <dbReference type="EC" id="2.1.1.137"/>
    </reaction>
</comment>
<evidence type="ECO:0000256" key="6">
    <source>
        <dbReference type="ARBA" id="ARBA00047941"/>
    </source>
</evidence>
<dbReference type="SUPFAM" id="SSF53335">
    <property type="entry name" value="S-adenosyl-L-methionine-dependent methyltransferases"/>
    <property type="match status" value="1"/>
</dbReference>
<evidence type="ECO:0000256" key="2">
    <source>
        <dbReference type="ARBA" id="ARBA00022691"/>
    </source>
</evidence>
<comment type="catalytic activity">
    <reaction evidence="8">
        <text>arsenic triglutathione + 3 [thioredoxin]-dithiol + 3 S-adenosyl-L-methionine = trimethylarsine + 3 [thioredoxin]-disulfide + 3 glutathione + 3 S-adenosyl-L-homocysteine + 3 H(+)</text>
        <dbReference type="Rhea" id="RHEA:69432"/>
        <dbReference type="Rhea" id="RHEA-COMP:10698"/>
        <dbReference type="Rhea" id="RHEA-COMP:10700"/>
        <dbReference type="ChEBI" id="CHEBI:15378"/>
        <dbReference type="ChEBI" id="CHEBI:27130"/>
        <dbReference type="ChEBI" id="CHEBI:29950"/>
        <dbReference type="ChEBI" id="CHEBI:50058"/>
        <dbReference type="ChEBI" id="CHEBI:57856"/>
        <dbReference type="ChEBI" id="CHEBI:57925"/>
        <dbReference type="ChEBI" id="CHEBI:59789"/>
        <dbReference type="ChEBI" id="CHEBI:183640"/>
        <dbReference type="EC" id="2.1.1.137"/>
    </reaction>
</comment>
<dbReference type="GO" id="GO:0030791">
    <property type="term" value="F:arsenite methyltransferase activity"/>
    <property type="evidence" value="ECO:0007669"/>
    <property type="project" value="UniProtKB-EC"/>
</dbReference>
<evidence type="ECO:0000256" key="5">
    <source>
        <dbReference type="ARBA" id="ARBA00034545"/>
    </source>
</evidence>
<feature type="domain" description="Methyltransferase" evidence="9">
    <location>
        <begin position="215"/>
        <end position="325"/>
    </location>
</feature>
<evidence type="ECO:0000256" key="1">
    <source>
        <dbReference type="ARBA" id="ARBA00022679"/>
    </source>
</evidence>
<proteinExistence type="inferred from homology"/>
<dbReference type="EMBL" id="HBKQ01024612">
    <property type="protein sequence ID" value="CAE2242662.1"/>
    <property type="molecule type" value="Transcribed_RNA"/>
</dbReference>
<accession>A0A7S4MTW3</accession>
<dbReference type="PANTHER" id="PTHR43675:SF8">
    <property type="entry name" value="ARSENITE METHYLTRANSFERASE"/>
    <property type="match status" value="1"/>
</dbReference>
<evidence type="ECO:0000256" key="3">
    <source>
        <dbReference type="ARBA" id="ARBA00034487"/>
    </source>
</evidence>
<protein>
    <recommendedName>
        <fullName evidence="5">Arsenite methyltransferase</fullName>
        <ecNumber evidence="4">2.1.1.137</ecNumber>
    </recommendedName>
</protein>
<dbReference type="InterPro" id="IPR025714">
    <property type="entry name" value="Methyltranfer_dom"/>
</dbReference>
<reference evidence="10" key="1">
    <citation type="submission" date="2021-01" db="EMBL/GenBank/DDBJ databases">
        <authorList>
            <person name="Corre E."/>
            <person name="Pelletier E."/>
            <person name="Niang G."/>
            <person name="Scheremetjew M."/>
            <person name="Finn R."/>
            <person name="Kale V."/>
            <person name="Holt S."/>
            <person name="Cochrane G."/>
            <person name="Meng A."/>
            <person name="Brown T."/>
            <person name="Cohen L."/>
        </authorList>
    </citation>
    <scope>NUCLEOTIDE SEQUENCE</scope>
    <source>
        <strain evidence="10">Isolate 1302-5</strain>
    </source>
</reference>
<comment type="catalytic activity">
    <reaction evidence="7">
        <text>arsenic triglutathione + 2 [thioredoxin]-dithiol + 2 S-adenosyl-L-methionine + H2O = dimethylarsinous acid + 2 [thioredoxin]-disulfide + 3 glutathione + 2 S-adenosyl-L-homocysteine + 2 H(+)</text>
        <dbReference type="Rhea" id="RHEA:69464"/>
        <dbReference type="Rhea" id="RHEA-COMP:10698"/>
        <dbReference type="Rhea" id="RHEA-COMP:10700"/>
        <dbReference type="ChEBI" id="CHEBI:15377"/>
        <dbReference type="ChEBI" id="CHEBI:15378"/>
        <dbReference type="ChEBI" id="CHEBI:23808"/>
        <dbReference type="ChEBI" id="CHEBI:29950"/>
        <dbReference type="ChEBI" id="CHEBI:50058"/>
        <dbReference type="ChEBI" id="CHEBI:57856"/>
        <dbReference type="ChEBI" id="CHEBI:57925"/>
        <dbReference type="ChEBI" id="CHEBI:59789"/>
        <dbReference type="ChEBI" id="CHEBI:183640"/>
        <dbReference type="EC" id="2.1.1.137"/>
    </reaction>
</comment>
<keyword evidence="1" id="KW-0808">Transferase</keyword>
<evidence type="ECO:0000256" key="8">
    <source>
        <dbReference type="ARBA" id="ARBA00048428"/>
    </source>
</evidence>
<dbReference type="InterPro" id="IPR029063">
    <property type="entry name" value="SAM-dependent_MTases_sf"/>
</dbReference>
<dbReference type="CDD" id="cd02440">
    <property type="entry name" value="AdoMet_MTases"/>
    <property type="match status" value="1"/>
</dbReference>
<dbReference type="AlphaFoldDB" id="A0A7S4MTW3"/>
<dbReference type="PANTHER" id="PTHR43675">
    <property type="entry name" value="ARSENITE METHYLTRANSFERASE"/>
    <property type="match status" value="1"/>
</dbReference>
<sequence length="342" mass="35652">MAGSFLTEIDDDSTVEDVRTLLSSSEISLVVAVASFEKKCASLLEGIETLESAYTNNEIGGGCCGGPSNKPAVLVIRTDESDELEEVAIELGLSAIPSYAVFKSGNAVKTSKEDEEVTVDAVRAALEAAASASCAPSTEGCCPAPPAAGDAKSKDDILRLVSDSYAATVNKTQSCCVSVDSSLMGYTQADLLKAGADANLGLGCGNPLSFANLREGETVVDLGSGAGIDCFIAAEKVGAAGRVIGVDMTPDMVHRARDNASKKGTKNVQFRLGEIEYLPLPDDSVDCVISNCVINLSPDKAQVFRDIYRVLRQGGRIAISDVVTQPEKVIPDELKTAEALAC</sequence>
<dbReference type="Pfam" id="PF13847">
    <property type="entry name" value="Methyltransf_31"/>
    <property type="match status" value="1"/>
</dbReference>
<evidence type="ECO:0000313" key="10">
    <source>
        <dbReference type="EMBL" id="CAE2242662.1"/>
    </source>
</evidence>